<dbReference type="PANTHER" id="PTHR47073">
    <property type="entry name" value="PROTEIN ANTI-SILENCING 1"/>
    <property type="match status" value="1"/>
</dbReference>
<organism evidence="3 4">
    <name type="scientific">Gossypium australe</name>
    <dbReference type="NCBI Taxonomy" id="47621"/>
    <lineage>
        <taxon>Eukaryota</taxon>
        <taxon>Viridiplantae</taxon>
        <taxon>Streptophyta</taxon>
        <taxon>Embryophyta</taxon>
        <taxon>Tracheophyta</taxon>
        <taxon>Spermatophyta</taxon>
        <taxon>Magnoliopsida</taxon>
        <taxon>eudicotyledons</taxon>
        <taxon>Gunneridae</taxon>
        <taxon>Pentapetalae</taxon>
        <taxon>rosids</taxon>
        <taxon>malvids</taxon>
        <taxon>Malvales</taxon>
        <taxon>Malvaceae</taxon>
        <taxon>Malvoideae</taxon>
        <taxon>Gossypium</taxon>
    </lineage>
</organism>
<keyword evidence="4" id="KW-1185">Reference proteome</keyword>
<dbReference type="GO" id="GO:0003682">
    <property type="term" value="F:chromatin binding"/>
    <property type="evidence" value="ECO:0007669"/>
    <property type="project" value="InterPro"/>
</dbReference>
<dbReference type="Gene3D" id="2.30.30.490">
    <property type="match status" value="1"/>
</dbReference>
<dbReference type="AlphaFoldDB" id="A0A5B6X8Q6"/>
<dbReference type="FunFam" id="2.30.30.490:FF:000017">
    <property type="entry name" value="Bromo-adjacent homology (BAH) domain-containing protein"/>
    <property type="match status" value="1"/>
</dbReference>
<dbReference type="InterPro" id="IPR001025">
    <property type="entry name" value="BAH_dom"/>
</dbReference>
<proteinExistence type="predicted"/>
<dbReference type="Pfam" id="PF01426">
    <property type="entry name" value="BAH"/>
    <property type="match status" value="1"/>
</dbReference>
<dbReference type="EMBL" id="SMMG02000001">
    <property type="protein sequence ID" value="KAA3489337.1"/>
    <property type="molecule type" value="Genomic_DNA"/>
</dbReference>
<evidence type="ECO:0000256" key="1">
    <source>
        <dbReference type="SAM" id="MobiDB-lite"/>
    </source>
</evidence>
<evidence type="ECO:0000259" key="2">
    <source>
        <dbReference type="PROSITE" id="PS51038"/>
    </source>
</evidence>
<comment type="caution">
    <text evidence="3">The sequence shown here is derived from an EMBL/GenBank/DDBJ whole genome shotgun (WGS) entry which is preliminary data.</text>
</comment>
<dbReference type="InterPro" id="IPR043151">
    <property type="entry name" value="BAH_sf"/>
</dbReference>
<dbReference type="PANTHER" id="PTHR47073:SF7">
    <property type="entry name" value="BAH DOMAIN-CONTAINING PROTEIN"/>
    <property type="match status" value="1"/>
</dbReference>
<feature type="region of interest" description="Disordered" evidence="1">
    <location>
        <begin position="220"/>
        <end position="281"/>
    </location>
</feature>
<dbReference type="GO" id="GO:0003723">
    <property type="term" value="F:RNA binding"/>
    <property type="evidence" value="ECO:0007669"/>
    <property type="project" value="TreeGrafter"/>
</dbReference>
<evidence type="ECO:0000313" key="3">
    <source>
        <dbReference type="EMBL" id="KAA3489337.1"/>
    </source>
</evidence>
<feature type="domain" description="BAH" evidence="2">
    <location>
        <begin position="42"/>
        <end position="168"/>
    </location>
</feature>
<sequence>MSQIREKNREQKNLGFKWGTSIGAGAKISDIMFYESFIFKSEEYFVYDCVYFDLGQPEASIGKLVKLFEGPDHVKKVKVVWFMRPSEIRNYLGDYEPRWNEIFLASGQGRGVSNINLVESIVGKCNVVCTSNDHRNPQAYSEADLRRADYFFCCHFDVGELAISDTFPDMVDRVKVEYFFNKKTEQKLLGRINLKSNVKRQTQRPNLSSKIKVVTKSNGVTVKDDNSGSRVSSLVKESKVEPVSMTKQVHLPSENIPVRPKTSNSNSSTQHSGSSQCEDRDEIDKAEVKFPKDSLTSPDEVQPYKKRKLFLDERTNDKVHNLDGQLGHDRGINIDNQLVQVSRVPDDDRRNWFEQQPWEQRLERAQESGRLVSLENLDPSYTSEEVEDLVWHAFNEKVEAKMIEQTTFSCPCYGTSPPYGFNAQSKALIIFKSKEAANSAIFQLIKRCLMLADGRRGLLVLLMVFFTCRPLIARRESLRKGAKVGFVGHLTIDKLQFQRQTEDMKKAKSTSHASQPNNIEFDMGMEWRLLQLKSDMWWKALHEVLPMPS</sequence>
<accession>A0A5B6X8Q6</accession>
<reference evidence="4" key="1">
    <citation type="journal article" date="2019" name="Plant Biotechnol. J.">
        <title>Genome sequencing of the Australian wild diploid species Gossypium australe highlights disease resistance and delayed gland morphogenesis.</title>
        <authorList>
            <person name="Cai Y."/>
            <person name="Cai X."/>
            <person name="Wang Q."/>
            <person name="Wang P."/>
            <person name="Zhang Y."/>
            <person name="Cai C."/>
            <person name="Xu Y."/>
            <person name="Wang K."/>
            <person name="Zhou Z."/>
            <person name="Wang C."/>
            <person name="Geng S."/>
            <person name="Li B."/>
            <person name="Dong Q."/>
            <person name="Hou Y."/>
            <person name="Wang H."/>
            <person name="Ai P."/>
            <person name="Liu Z."/>
            <person name="Yi F."/>
            <person name="Sun M."/>
            <person name="An G."/>
            <person name="Cheng J."/>
            <person name="Zhang Y."/>
            <person name="Shi Q."/>
            <person name="Xie Y."/>
            <person name="Shi X."/>
            <person name="Chang Y."/>
            <person name="Huang F."/>
            <person name="Chen Y."/>
            <person name="Hong S."/>
            <person name="Mi L."/>
            <person name="Sun Q."/>
            <person name="Zhang L."/>
            <person name="Zhou B."/>
            <person name="Peng R."/>
            <person name="Zhang X."/>
            <person name="Liu F."/>
        </authorList>
    </citation>
    <scope>NUCLEOTIDE SEQUENCE [LARGE SCALE GENOMIC DNA]</scope>
    <source>
        <strain evidence="4">cv. PA1801</strain>
    </source>
</reference>
<name>A0A5B6X8Q6_9ROSI</name>
<dbReference type="OrthoDB" id="1896853at2759"/>
<gene>
    <name evidence="3" type="ORF">EPI10_032975</name>
</gene>
<protein>
    <submittedName>
        <fullName evidence="3">Protein ANTI-SILENCING 1 isoform X1</fullName>
    </submittedName>
</protein>
<dbReference type="PROSITE" id="PS51038">
    <property type="entry name" value="BAH"/>
    <property type="match status" value="1"/>
</dbReference>
<dbReference type="Proteomes" id="UP000325315">
    <property type="component" value="Unassembled WGS sequence"/>
</dbReference>
<evidence type="ECO:0000313" key="4">
    <source>
        <dbReference type="Proteomes" id="UP000325315"/>
    </source>
</evidence>
<feature type="compositionally biased region" description="Low complexity" evidence="1">
    <location>
        <begin position="262"/>
        <end position="276"/>
    </location>
</feature>